<comment type="caution">
    <text evidence="1">The sequence shown here is derived from an EMBL/GenBank/DDBJ whole genome shotgun (WGS) entry which is preliminary data.</text>
</comment>
<sequence length="154" mass="17558">MQFTDAIDECSAVTKLEELAIEWELNSTEEPLGQVLMLDPPSNEEVEEYLALLKANSKGFTSKVQFGSLELSSLTQAANRRTVQVRLKGCEKACEGYRLFLEETENVSIEGQRSLIQSRIFDTGKLKPQWLKAGIIYPIYDKFWMDLVQYAPKE</sequence>
<protein>
    <submittedName>
        <fullName evidence="1">Uncharacterized protein</fullName>
    </submittedName>
</protein>
<dbReference type="EMBL" id="SMMG02000002">
    <property type="protein sequence ID" value="KAA3483241.1"/>
    <property type="molecule type" value="Genomic_DNA"/>
</dbReference>
<reference evidence="2" key="1">
    <citation type="journal article" date="2019" name="Plant Biotechnol. J.">
        <title>Genome sequencing of the Australian wild diploid species Gossypium australe highlights disease resistance and delayed gland morphogenesis.</title>
        <authorList>
            <person name="Cai Y."/>
            <person name="Cai X."/>
            <person name="Wang Q."/>
            <person name="Wang P."/>
            <person name="Zhang Y."/>
            <person name="Cai C."/>
            <person name="Xu Y."/>
            <person name="Wang K."/>
            <person name="Zhou Z."/>
            <person name="Wang C."/>
            <person name="Geng S."/>
            <person name="Li B."/>
            <person name="Dong Q."/>
            <person name="Hou Y."/>
            <person name="Wang H."/>
            <person name="Ai P."/>
            <person name="Liu Z."/>
            <person name="Yi F."/>
            <person name="Sun M."/>
            <person name="An G."/>
            <person name="Cheng J."/>
            <person name="Zhang Y."/>
            <person name="Shi Q."/>
            <person name="Xie Y."/>
            <person name="Shi X."/>
            <person name="Chang Y."/>
            <person name="Huang F."/>
            <person name="Chen Y."/>
            <person name="Hong S."/>
            <person name="Mi L."/>
            <person name="Sun Q."/>
            <person name="Zhang L."/>
            <person name="Zhou B."/>
            <person name="Peng R."/>
            <person name="Zhang X."/>
            <person name="Liu F."/>
        </authorList>
    </citation>
    <scope>NUCLEOTIDE SEQUENCE [LARGE SCALE GENOMIC DNA]</scope>
    <source>
        <strain evidence="2">cv. PA1801</strain>
    </source>
</reference>
<name>A0A5B6WN11_9ROSI</name>
<dbReference type="Proteomes" id="UP000325315">
    <property type="component" value="Unassembled WGS sequence"/>
</dbReference>
<keyword evidence="2" id="KW-1185">Reference proteome</keyword>
<organism evidence="1 2">
    <name type="scientific">Gossypium australe</name>
    <dbReference type="NCBI Taxonomy" id="47621"/>
    <lineage>
        <taxon>Eukaryota</taxon>
        <taxon>Viridiplantae</taxon>
        <taxon>Streptophyta</taxon>
        <taxon>Embryophyta</taxon>
        <taxon>Tracheophyta</taxon>
        <taxon>Spermatophyta</taxon>
        <taxon>Magnoliopsida</taxon>
        <taxon>eudicotyledons</taxon>
        <taxon>Gunneridae</taxon>
        <taxon>Pentapetalae</taxon>
        <taxon>rosids</taxon>
        <taxon>malvids</taxon>
        <taxon>Malvales</taxon>
        <taxon>Malvaceae</taxon>
        <taxon>Malvoideae</taxon>
        <taxon>Gossypium</taxon>
    </lineage>
</organism>
<gene>
    <name evidence="1" type="ORF">EPI10_005431</name>
</gene>
<evidence type="ECO:0000313" key="2">
    <source>
        <dbReference type="Proteomes" id="UP000325315"/>
    </source>
</evidence>
<proteinExistence type="predicted"/>
<dbReference type="AlphaFoldDB" id="A0A5B6WN11"/>
<accession>A0A5B6WN11</accession>
<evidence type="ECO:0000313" key="1">
    <source>
        <dbReference type="EMBL" id="KAA3483241.1"/>
    </source>
</evidence>